<dbReference type="Proteomes" id="UP000789366">
    <property type="component" value="Unassembled WGS sequence"/>
</dbReference>
<gene>
    <name evidence="1" type="ORF">SPELUC_LOCUS356</name>
</gene>
<accession>A0ACA9JZC7</accession>
<organism evidence="1 2">
    <name type="scientific">Cetraspora pellucida</name>
    <dbReference type="NCBI Taxonomy" id="1433469"/>
    <lineage>
        <taxon>Eukaryota</taxon>
        <taxon>Fungi</taxon>
        <taxon>Fungi incertae sedis</taxon>
        <taxon>Mucoromycota</taxon>
        <taxon>Glomeromycotina</taxon>
        <taxon>Glomeromycetes</taxon>
        <taxon>Diversisporales</taxon>
        <taxon>Gigasporaceae</taxon>
        <taxon>Cetraspora</taxon>
    </lineage>
</organism>
<feature type="non-terminal residue" evidence="1">
    <location>
        <position position="1"/>
    </location>
</feature>
<proteinExistence type="predicted"/>
<keyword evidence="2" id="KW-1185">Reference proteome</keyword>
<sequence length="59" mass="6565">RPISSEDILKHSEQLGKELKLSGEYMGAINIECNSKISPKCGALLVQMTNISTKDRHNH</sequence>
<name>A0ACA9JZC7_9GLOM</name>
<comment type="caution">
    <text evidence="1">The sequence shown here is derived from an EMBL/GenBank/DDBJ whole genome shotgun (WGS) entry which is preliminary data.</text>
</comment>
<evidence type="ECO:0000313" key="1">
    <source>
        <dbReference type="EMBL" id="CAG8443655.1"/>
    </source>
</evidence>
<evidence type="ECO:0000313" key="2">
    <source>
        <dbReference type="Proteomes" id="UP000789366"/>
    </source>
</evidence>
<reference evidence="1" key="1">
    <citation type="submission" date="2021-06" db="EMBL/GenBank/DDBJ databases">
        <authorList>
            <person name="Kallberg Y."/>
            <person name="Tangrot J."/>
            <person name="Rosling A."/>
        </authorList>
    </citation>
    <scope>NUCLEOTIDE SEQUENCE</scope>
    <source>
        <strain evidence="1">28 12/20/2015</strain>
    </source>
</reference>
<protein>
    <submittedName>
        <fullName evidence="1">9929_t:CDS:1</fullName>
    </submittedName>
</protein>
<dbReference type="EMBL" id="CAJVPW010000123">
    <property type="protein sequence ID" value="CAG8443655.1"/>
    <property type="molecule type" value="Genomic_DNA"/>
</dbReference>